<keyword evidence="2" id="KW-0238">DNA-binding</keyword>
<dbReference type="Proteomes" id="UP000675664">
    <property type="component" value="Unassembled WGS sequence"/>
</dbReference>
<comment type="caution">
    <text evidence="6">The sequence shown here is derived from an EMBL/GenBank/DDBJ whole genome shotgun (WGS) entry which is preliminary data.</text>
</comment>
<feature type="domain" description="HTH luxR-type" evidence="5">
    <location>
        <begin position="467"/>
        <end position="532"/>
    </location>
</feature>
<dbReference type="InterPro" id="IPR000792">
    <property type="entry name" value="Tscrpt_reg_LuxR_C"/>
</dbReference>
<dbReference type="GO" id="GO:0006355">
    <property type="term" value="P:regulation of DNA-templated transcription"/>
    <property type="evidence" value="ECO:0007669"/>
    <property type="project" value="InterPro"/>
</dbReference>
<dbReference type="GO" id="GO:0003677">
    <property type="term" value="F:DNA binding"/>
    <property type="evidence" value="ECO:0007669"/>
    <property type="project" value="UniProtKB-KW"/>
</dbReference>
<reference evidence="6" key="2">
    <citation type="submission" date="2021-04" db="EMBL/GenBank/DDBJ databases">
        <authorList>
            <person name="Liu J."/>
        </authorList>
    </citation>
    <scope>NUCLEOTIDE SEQUENCE</scope>
    <source>
        <strain evidence="6">BAD-6</strain>
    </source>
</reference>
<dbReference type="EMBL" id="JAGSND010000010">
    <property type="protein sequence ID" value="MBR0599061.1"/>
    <property type="molecule type" value="Genomic_DNA"/>
</dbReference>
<evidence type="ECO:0000256" key="3">
    <source>
        <dbReference type="ARBA" id="ARBA00023163"/>
    </source>
</evidence>
<dbReference type="Pfam" id="PF00196">
    <property type="entry name" value="GerE"/>
    <property type="match status" value="1"/>
</dbReference>
<dbReference type="PROSITE" id="PS00622">
    <property type="entry name" value="HTH_LUXR_1"/>
    <property type="match status" value="1"/>
</dbReference>
<dbReference type="SUPFAM" id="SSF46894">
    <property type="entry name" value="C-terminal effector domain of the bipartite response regulators"/>
    <property type="match status" value="1"/>
</dbReference>
<keyword evidence="3" id="KW-0804">Transcription</keyword>
<evidence type="ECO:0000256" key="1">
    <source>
        <dbReference type="ARBA" id="ARBA00023015"/>
    </source>
</evidence>
<reference evidence="6" key="1">
    <citation type="submission" date="2021-04" db="EMBL/GenBank/DDBJ databases">
        <title>Sinoanaerobacter chloroacetimidivorans sp. nov., an obligate anaerobic bacterium isolated from anaerobic sludge.</title>
        <authorList>
            <person name="Bao Y."/>
        </authorList>
    </citation>
    <scope>NUCLEOTIDE SEQUENCE</scope>
    <source>
        <strain evidence="6">BAD-6</strain>
    </source>
</reference>
<dbReference type="AlphaFoldDB" id="A0A8J7W293"/>
<keyword evidence="4" id="KW-0812">Transmembrane</keyword>
<keyword evidence="4" id="KW-1133">Transmembrane helix</keyword>
<keyword evidence="7" id="KW-1185">Reference proteome</keyword>
<dbReference type="PANTHER" id="PTHR44688">
    <property type="entry name" value="DNA-BINDING TRANSCRIPTIONAL ACTIVATOR DEVR_DOSR"/>
    <property type="match status" value="1"/>
</dbReference>
<gene>
    <name evidence="6" type="ORF">KCX82_14320</name>
</gene>
<organism evidence="6 7">
    <name type="scientific">Sinanaerobacter chloroacetimidivorans</name>
    <dbReference type="NCBI Taxonomy" id="2818044"/>
    <lineage>
        <taxon>Bacteria</taxon>
        <taxon>Bacillati</taxon>
        <taxon>Bacillota</taxon>
        <taxon>Clostridia</taxon>
        <taxon>Peptostreptococcales</taxon>
        <taxon>Anaerovoracaceae</taxon>
        <taxon>Sinanaerobacter</taxon>
    </lineage>
</organism>
<proteinExistence type="predicted"/>
<name>A0A8J7W293_9FIRM</name>
<dbReference type="CDD" id="cd06170">
    <property type="entry name" value="LuxR_C_like"/>
    <property type="match status" value="1"/>
</dbReference>
<evidence type="ECO:0000259" key="5">
    <source>
        <dbReference type="PROSITE" id="PS50043"/>
    </source>
</evidence>
<accession>A0A8J7W293</accession>
<dbReference type="SMART" id="SM00421">
    <property type="entry name" value="HTH_LUXR"/>
    <property type="match status" value="1"/>
</dbReference>
<dbReference type="Gene3D" id="1.10.10.10">
    <property type="entry name" value="Winged helix-like DNA-binding domain superfamily/Winged helix DNA-binding domain"/>
    <property type="match status" value="1"/>
</dbReference>
<dbReference type="RefSeq" id="WP_227019195.1">
    <property type="nucleotide sequence ID" value="NZ_JAGSND010000010.1"/>
</dbReference>
<dbReference type="PRINTS" id="PR00038">
    <property type="entry name" value="HTHLUXR"/>
</dbReference>
<keyword evidence="4" id="KW-0472">Membrane</keyword>
<dbReference type="PROSITE" id="PS50043">
    <property type="entry name" value="HTH_LUXR_2"/>
    <property type="match status" value="1"/>
</dbReference>
<dbReference type="InterPro" id="IPR036388">
    <property type="entry name" value="WH-like_DNA-bd_sf"/>
</dbReference>
<feature type="transmembrane region" description="Helical" evidence="4">
    <location>
        <begin position="385"/>
        <end position="403"/>
    </location>
</feature>
<protein>
    <submittedName>
        <fullName evidence="6">LuxR family transcriptional regulator</fullName>
    </submittedName>
</protein>
<dbReference type="PANTHER" id="PTHR44688:SF16">
    <property type="entry name" value="DNA-BINDING TRANSCRIPTIONAL ACTIVATOR DEVR_DOSR"/>
    <property type="match status" value="1"/>
</dbReference>
<dbReference type="InterPro" id="IPR016032">
    <property type="entry name" value="Sig_transdc_resp-reg_C-effctor"/>
</dbReference>
<evidence type="ECO:0000256" key="2">
    <source>
        <dbReference type="ARBA" id="ARBA00023125"/>
    </source>
</evidence>
<evidence type="ECO:0000256" key="4">
    <source>
        <dbReference type="SAM" id="Phobius"/>
    </source>
</evidence>
<sequence>MNKIKSLSVPFRNLRFHLNKLGIPMRIQLFLLLTLLVVSTILGVLVILTINGTFTMGIRETEKDISQELTHLHQEIDHQFDQMSAHTVEYANELSFQLERNLAQRGLHPEDLKNHPELLEEVIASEYDLSLFTMQRAQSSGVFLILDATVNPEGDHAEFSKSGLYIKDMEPNILHSGSSYLFILRGPSEIGRQHAVTLHPQWRMEFDVDNASYFQNPIQAARENDLPVSRLYYWNPGTTLPGTSEEVMLCSAPLVDSRGGVYGVCGLEISSMLFKMSHIPENNNYQRLLCLLAPQTGSKLSVSESLASGSYSLRNIKENGQSLFIKENEPFPSYRMDNGPLFSGLHKKIGLYPQDSAFKEESWVVLLAMPDEDISASVIQLNKKLLILFCILLFTGIFLSYILSKKFLLPLSRGIEIIKSSDYRSRTNNPEIDDLIEFLSTSIQTQTLLKETPPVTEKLPSVIFDEFVKNTRLLSPAERAVFDLYVQGYTATEITKILCLSINTIKTHNKRIYMKLNVASREELLVYVNMLKEAGRDII</sequence>
<keyword evidence="1" id="KW-0805">Transcription regulation</keyword>
<evidence type="ECO:0000313" key="7">
    <source>
        <dbReference type="Proteomes" id="UP000675664"/>
    </source>
</evidence>
<evidence type="ECO:0000313" key="6">
    <source>
        <dbReference type="EMBL" id="MBR0599061.1"/>
    </source>
</evidence>